<evidence type="ECO:0000259" key="8">
    <source>
        <dbReference type="PROSITE" id="PS51724"/>
    </source>
</evidence>
<keyword evidence="4" id="KW-0564">Palmitate</keyword>
<evidence type="ECO:0000313" key="10">
    <source>
        <dbReference type="Proteomes" id="UP001620339"/>
    </source>
</evidence>
<dbReference type="InterPro" id="IPR034718">
    <property type="entry name" value="RlpA"/>
</dbReference>
<keyword evidence="1 7" id="KW-0732">Signal</keyword>
<comment type="subcellular location">
    <subcellularLocation>
        <location evidence="4">Cell membrane</location>
        <topology evidence="4">Lipid-anchor</topology>
    </subcellularLocation>
</comment>
<name>A0ABW8JC09_9GAMM</name>
<accession>A0ABW8JC09</accession>
<dbReference type="RefSeq" id="WP_404615387.1">
    <property type="nucleotide sequence ID" value="NZ_JADIKK010000008.1"/>
</dbReference>
<dbReference type="EC" id="4.2.2.-" evidence="4"/>
<dbReference type="Gene3D" id="3.30.70.1070">
    <property type="entry name" value="Sporulation related repeat"/>
    <property type="match status" value="1"/>
</dbReference>
<dbReference type="InterPro" id="IPR009009">
    <property type="entry name" value="RlpA-like_DPBB"/>
</dbReference>
<keyword evidence="4" id="KW-0472">Membrane</keyword>
<evidence type="ECO:0000256" key="2">
    <source>
        <dbReference type="ARBA" id="ARBA00023239"/>
    </source>
</evidence>
<evidence type="ECO:0000256" key="7">
    <source>
        <dbReference type="SAM" id="SignalP"/>
    </source>
</evidence>
<dbReference type="PROSITE" id="PS51724">
    <property type="entry name" value="SPOR"/>
    <property type="match status" value="1"/>
</dbReference>
<dbReference type="CDD" id="cd22268">
    <property type="entry name" value="DPBB_RlpA-like"/>
    <property type="match status" value="1"/>
</dbReference>
<keyword evidence="4" id="KW-0449">Lipoprotein</keyword>
<comment type="similarity">
    <text evidence="4 5">Belongs to the RlpA family.</text>
</comment>
<dbReference type="Pfam" id="PF03330">
    <property type="entry name" value="DPBB_1"/>
    <property type="match status" value="1"/>
</dbReference>
<comment type="caution">
    <text evidence="9">The sequence shown here is derived from an EMBL/GenBank/DDBJ whole genome shotgun (WGS) entry which is preliminary data.</text>
</comment>
<evidence type="ECO:0000256" key="4">
    <source>
        <dbReference type="HAMAP-Rule" id="MF_02071"/>
    </source>
</evidence>
<dbReference type="NCBIfam" id="TIGR00413">
    <property type="entry name" value="rlpA"/>
    <property type="match status" value="1"/>
</dbReference>
<dbReference type="SUPFAM" id="SSF110997">
    <property type="entry name" value="Sporulation related repeat"/>
    <property type="match status" value="1"/>
</dbReference>
<gene>
    <name evidence="4" type="primary">rlpA</name>
    <name evidence="9" type="ORF">ISP25_16255</name>
</gene>
<evidence type="ECO:0000256" key="3">
    <source>
        <dbReference type="ARBA" id="ARBA00023316"/>
    </source>
</evidence>
<dbReference type="PROSITE" id="PS51257">
    <property type="entry name" value="PROKAR_LIPOPROTEIN"/>
    <property type="match status" value="1"/>
</dbReference>
<protein>
    <recommendedName>
        <fullName evidence="4">Endolytic peptidoglycan transglycosylase RlpA</fullName>
        <ecNumber evidence="4">4.2.2.-</ecNumber>
    </recommendedName>
</protein>
<evidence type="ECO:0000256" key="1">
    <source>
        <dbReference type="ARBA" id="ARBA00022729"/>
    </source>
</evidence>
<dbReference type="Gene3D" id="2.40.40.10">
    <property type="entry name" value="RlpA-like domain"/>
    <property type="match status" value="1"/>
</dbReference>
<sequence>MRSWRGLPLLALALLLAACGGRPATRPATPTAGAAAPSESAHHGWFHRGDDTSLPQDKRYGDSSDSSPTGAPPAFIYSLPEPVPQAEPHSLYGNKSPYTVLGQSYRVLASARGYDERGIASFYGNKFHGYKTSSLEDYDMYKFTAASKVLPLPSYARVTNLSNGKSVIVRINDRGPFHENRIIDLSYAAAVRIGVWPKGTGLVEVQGIDPGAPEQEPPPPAPVTSQGGSLGIYLQVGAFSDPANAERVAAQLRQANFAPVQLEQVQINDRTIHRVRVGPLDSVDRADEVTNRIEGMGLPRPKVAVN</sequence>
<feature type="domain" description="SPOR" evidence="8">
    <location>
        <begin position="226"/>
        <end position="306"/>
    </location>
</feature>
<dbReference type="InterPro" id="IPR007730">
    <property type="entry name" value="SPOR-like_dom"/>
</dbReference>
<dbReference type="InterPro" id="IPR012997">
    <property type="entry name" value="RplA"/>
</dbReference>
<organism evidence="9 10">
    <name type="scientific">Rhodanobacter hydrolyticus</name>
    <dbReference type="NCBI Taxonomy" id="2250595"/>
    <lineage>
        <taxon>Bacteria</taxon>
        <taxon>Pseudomonadati</taxon>
        <taxon>Pseudomonadota</taxon>
        <taxon>Gammaproteobacteria</taxon>
        <taxon>Lysobacterales</taxon>
        <taxon>Rhodanobacteraceae</taxon>
        <taxon>Rhodanobacter</taxon>
    </lineage>
</organism>
<dbReference type="EMBL" id="JADIKK010000008">
    <property type="protein sequence ID" value="MFK2878626.1"/>
    <property type="molecule type" value="Genomic_DNA"/>
</dbReference>
<evidence type="ECO:0000256" key="5">
    <source>
        <dbReference type="RuleBase" id="RU003495"/>
    </source>
</evidence>
<proteinExistence type="inferred from homology"/>
<feature type="region of interest" description="Disordered" evidence="6">
    <location>
        <begin position="25"/>
        <end position="79"/>
    </location>
</feature>
<dbReference type="SUPFAM" id="SSF50685">
    <property type="entry name" value="Barwin-like endoglucanases"/>
    <property type="match status" value="1"/>
</dbReference>
<feature type="chain" id="PRO_5046953262" description="Endolytic peptidoglycan transglycosylase RlpA" evidence="7">
    <location>
        <begin position="25"/>
        <end position="306"/>
    </location>
</feature>
<dbReference type="InterPro" id="IPR036680">
    <property type="entry name" value="SPOR-like_sf"/>
</dbReference>
<dbReference type="PANTHER" id="PTHR34183">
    <property type="entry name" value="ENDOLYTIC PEPTIDOGLYCAN TRANSGLYCOSYLASE RLPA"/>
    <property type="match status" value="1"/>
</dbReference>
<feature type="compositionally biased region" description="Basic and acidic residues" evidence="6">
    <location>
        <begin position="47"/>
        <end position="62"/>
    </location>
</feature>
<feature type="compositionally biased region" description="Low complexity" evidence="6">
    <location>
        <begin position="25"/>
        <end position="37"/>
    </location>
</feature>
<dbReference type="Pfam" id="PF05036">
    <property type="entry name" value="SPOR"/>
    <property type="match status" value="1"/>
</dbReference>
<evidence type="ECO:0000313" key="9">
    <source>
        <dbReference type="EMBL" id="MFK2878626.1"/>
    </source>
</evidence>
<dbReference type="Proteomes" id="UP001620339">
    <property type="component" value="Unassembled WGS sequence"/>
</dbReference>
<keyword evidence="10" id="KW-1185">Reference proteome</keyword>
<keyword evidence="2 4" id="KW-0456">Lyase</keyword>
<dbReference type="HAMAP" id="MF_02071">
    <property type="entry name" value="RlpA"/>
    <property type="match status" value="1"/>
</dbReference>
<dbReference type="PANTHER" id="PTHR34183:SF1">
    <property type="entry name" value="ENDOLYTIC PEPTIDOGLYCAN TRANSGLYCOSYLASE RLPA"/>
    <property type="match status" value="1"/>
</dbReference>
<comment type="function">
    <text evidence="4">Lytic transglycosylase with a strong preference for naked glycan strands that lack stem peptides.</text>
</comment>
<reference evidence="9 10" key="1">
    <citation type="submission" date="2020-10" db="EMBL/GenBank/DDBJ databases">
        <title>Phylogeny of dyella-like bacteria.</title>
        <authorList>
            <person name="Fu J."/>
        </authorList>
    </citation>
    <scope>NUCLEOTIDE SEQUENCE [LARGE SCALE GENOMIC DNA]</scope>
    <source>
        <strain evidence="9 10">KACC 19113</strain>
    </source>
</reference>
<dbReference type="InterPro" id="IPR036908">
    <property type="entry name" value="RlpA-like_sf"/>
</dbReference>
<keyword evidence="4" id="KW-1003">Cell membrane</keyword>
<feature type="signal peptide" evidence="7">
    <location>
        <begin position="1"/>
        <end position="24"/>
    </location>
</feature>
<evidence type="ECO:0000256" key="6">
    <source>
        <dbReference type="SAM" id="MobiDB-lite"/>
    </source>
</evidence>
<keyword evidence="3 4" id="KW-0961">Cell wall biogenesis/degradation</keyword>